<reference evidence="1" key="1">
    <citation type="submission" date="2021-06" db="EMBL/GenBank/DDBJ databases">
        <authorList>
            <person name="Hodson N. C."/>
            <person name="Mongue J. A."/>
            <person name="Jaron S. K."/>
        </authorList>
    </citation>
    <scope>NUCLEOTIDE SEQUENCE</scope>
</reference>
<dbReference type="Proteomes" id="UP000708208">
    <property type="component" value="Unassembled WGS sequence"/>
</dbReference>
<feature type="non-terminal residue" evidence="1">
    <location>
        <position position="1"/>
    </location>
</feature>
<dbReference type="AlphaFoldDB" id="A0A8J2NKA6"/>
<evidence type="ECO:0000313" key="1">
    <source>
        <dbReference type="EMBL" id="CAG7716041.1"/>
    </source>
</evidence>
<protein>
    <submittedName>
        <fullName evidence="1">Uncharacterized protein</fullName>
    </submittedName>
</protein>
<comment type="caution">
    <text evidence="1">The sequence shown here is derived from an EMBL/GenBank/DDBJ whole genome shotgun (WGS) entry which is preliminary data.</text>
</comment>
<gene>
    <name evidence="1" type="ORF">AFUS01_LOCUS5571</name>
</gene>
<sequence length="22" mass="2612">MISLLKFKTRMKWKNRGGGCRT</sequence>
<name>A0A8J2NKA6_9HEXA</name>
<evidence type="ECO:0000313" key="2">
    <source>
        <dbReference type="Proteomes" id="UP000708208"/>
    </source>
</evidence>
<organism evidence="1 2">
    <name type="scientific">Allacma fusca</name>
    <dbReference type="NCBI Taxonomy" id="39272"/>
    <lineage>
        <taxon>Eukaryota</taxon>
        <taxon>Metazoa</taxon>
        <taxon>Ecdysozoa</taxon>
        <taxon>Arthropoda</taxon>
        <taxon>Hexapoda</taxon>
        <taxon>Collembola</taxon>
        <taxon>Symphypleona</taxon>
        <taxon>Sminthuridae</taxon>
        <taxon>Allacma</taxon>
    </lineage>
</organism>
<keyword evidence="2" id="KW-1185">Reference proteome</keyword>
<accession>A0A8J2NKA6</accession>
<dbReference type="EMBL" id="CAJVCH010035522">
    <property type="protein sequence ID" value="CAG7716041.1"/>
    <property type="molecule type" value="Genomic_DNA"/>
</dbReference>
<proteinExistence type="predicted"/>